<dbReference type="Pfam" id="PF01734">
    <property type="entry name" value="Patatin"/>
    <property type="match status" value="1"/>
</dbReference>
<dbReference type="InterPro" id="IPR014710">
    <property type="entry name" value="RmlC-like_jellyroll"/>
</dbReference>
<evidence type="ECO:0000256" key="2">
    <source>
        <dbReference type="ARBA" id="ARBA00006636"/>
    </source>
</evidence>
<gene>
    <name evidence="16" type="primary">NTE1</name>
    <name evidence="16" type="ORF">H4219_003757</name>
</gene>
<feature type="compositionally biased region" description="Polar residues" evidence="13">
    <location>
        <begin position="670"/>
        <end position="695"/>
    </location>
</feature>
<feature type="region of interest" description="Disordered" evidence="13">
    <location>
        <begin position="834"/>
        <end position="858"/>
    </location>
</feature>
<dbReference type="PROSITE" id="PS50042">
    <property type="entry name" value="CNMP_BINDING_3"/>
    <property type="match status" value="2"/>
</dbReference>
<feature type="region of interest" description="Disordered" evidence="13">
    <location>
        <begin position="894"/>
        <end position="916"/>
    </location>
</feature>
<feature type="compositionally biased region" description="Low complexity" evidence="13">
    <location>
        <begin position="696"/>
        <end position="707"/>
    </location>
</feature>
<evidence type="ECO:0000256" key="12">
    <source>
        <dbReference type="RuleBase" id="RU362043"/>
    </source>
</evidence>
<dbReference type="SUPFAM" id="SSF51206">
    <property type="entry name" value="cAMP-binding domain-like"/>
    <property type="match status" value="3"/>
</dbReference>
<dbReference type="PANTHER" id="PTHR14226:SF29">
    <property type="entry name" value="NEUROPATHY TARGET ESTERASE SWS"/>
    <property type="match status" value="1"/>
</dbReference>
<evidence type="ECO:0000313" key="16">
    <source>
        <dbReference type="EMBL" id="KAJ1916491.1"/>
    </source>
</evidence>
<feature type="compositionally biased region" description="Polar residues" evidence="13">
    <location>
        <begin position="766"/>
        <end position="778"/>
    </location>
</feature>
<comment type="similarity">
    <text evidence="2 12">Belongs to the NTE family.</text>
</comment>
<comment type="subcellular location">
    <subcellularLocation>
        <location evidence="12">Endoplasmic reticulum membrane</location>
    </subcellularLocation>
    <subcellularLocation>
        <location evidence="1">Membrane</location>
    </subcellularLocation>
</comment>
<comment type="caution">
    <text evidence="16">The sequence shown here is derived from an EMBL/GenBank/DDBJ whole genome shotgun (WGS) entry which is preliminary data.</text>
</comment>
<evidence type="ECO:0000256" key="4">
    <source>
        <dbReference type="ARBA" id="ARBA00018317"/>
    </source>
</evidence>
<dbReference type="EMBL" id="JANBPU010000101">
    <property type="protein sequence ID" value="KAJ1916491.1"/>
    <property type="molecule type" value="Genomic_DNA"/>
</dbReference>
<dbReference type="SUPFAM" id="SSF52151">
    <property type="entry name" value="FabD/lysophospholipase-like"/>
    <property type="match status" value="1"/>
</dbReference>
<dbReference type="PANTHER" id="PTHR14226">
    <property type="entry name" value="NEUROPATHY TARGET ESTERASE/SWISS CHEESE D.MELANOGASTER"/>
    <property type="match status" value="1"/>
</dbReference>
<dbReference type="GO" id="GO:0016042">
    <property type="term" value="P:lipid catabolic process"/>
    <property type="evidence" value="ECO:0007669"/>
    <property type="project" value="UniProtKB-UniRule"/>
</dbReference>
<dbReference type="Pfam" id="PF24179">
    <property type="entry name" value="NTE_Ploop"/>
    <property type="match status" value="1"/>
</dbReference>
<keyword evidence="9 11" id="KW-0443">Lipid metabolism</keyword>
<evidence type="ECO:0000259" key="14">
    <source>
        <dbReference type="PROSITE" id="PS50042"/>
    </source>
</evidence>
<feature type="region of interest" description="Disordered" evidence="13">
    <location>
        <begin position="735"/>
        <end position="801"/>
    </location>
</feature>
<proteinExistence type="inferred from homology"/>
<evidence type="ECO:0000256" key="1">
    <source>
        <dbReference type="ARBA" id="ARBA00004370"/>
    </source>
</evidence>
<feature type="domain" description="Cyclic nucleotide-binding" evidence="14">
    <location>
        <begin position="1083"/>
        <end position="1148"/>
    </location>
</feature>
<evidence type="ECO:0000256" key="13">
    <source>
        <dbReference type="SAM" id="MobiDB-lite"/>
    </source>
</evidence>
<feature type="region of interest" description="Disordered" evidence="13">
    <location>
        <begin position="390"/>
        <end position="539"/>
    </location>
</feature>
<sequence length="1930" mass="211202">MSMENIVNNIVTAVSSTLVSEAYSDSGTSIISNIQNDGTSTITTTRISGGAWATELAATATTTSAYYAWQATYSTLHFCSVTMPSFIYNFLSLTFTLTLPFKTLLAVGLGTMVATLYYVRFYWLSSYQKVPDPSIESERKPRLETGYDLHPDQFSAAEADAISQAGGFPNKVLSMFMKSIKIFGYLEEPVFHELSRQLQIRRLLAGEVMFESGHDQNFYVVIEGHVQVFLKPNDSGISSNPDGGSHSFNRRNTATATTDFGDSCSGAAAGDTVVPPLSDIYGGGGSGSAQDAAASLENSNAHNFNSAAFGNSHPFADDKRDYSQKHSSLWDRDVDSADFDDQFGDTVDGGDGNGDPFGDYVLLNDVHPGGVLSSLFSILSLFTNNVPLRPWTPRQNSYNNNRPSGSTTPGSVNQQPHSNDLHNTASPTGDQGLHQHSRLYSGSSGGTPLSRGNSGHQYAHETSKRFSNVSASPAMAPSAPRPRLNTPHEGTCNTHDAPGGVNAGAYLGSGKQQQGGPFSPTDPQNPFSSYASYPPHHQRLSSNATAYTSFGDSETFSSNYARGPYPNTIARATVDTTLAMIPASAFSRVTRLYPLAAAHMVQVILTRLQRVTFVTLQHYLHMPTDLLKVERSINHLADCRLPHSLVDGQTLRRIKQVCLVAKDAVVPRQPTANPFPQTLHTSPSMTSNRTGQSIRSSSSFVTSGDDSLINQSKPDYNDSEDAMLLITHESLAEASIPPCTPTSGSNKGKQSHNIGDSYKHKHSAAGSLQMTPSTSGASRPSPLRMTSTHKRSGSDVDLTSLIPDDSELETMRSEVFEYFCQCIGLLHPELPTTRLQNQPSKLKSPRARPRPQSTLGIPLGFQSIDNVVKNQQQRHDSGHYGYLGLNSESAWQAANAGSHSHHHQAQGTSSSSIGGDEPLLSFLDNCKLETRPSTPASDETVNNQSGAFMVQPSDMDMYFAPKGTVLIEGGQRTNGLYFVVDGLLEVMAEYTDPHKPEPYMAAGLGVDRGSEKSKLMAMARRMTKLAKGASEELKNYKPGKNNGESASQSNNGTLRSSAGGPPAASKRSKQSSRSSKPGDVQGYLQSGGAATTTQEKGKPSWKRLYVINPGGLAGYLPAISDMPSNLQISALTDCVVGFIPRATLDKILDYYPIVLLSLAKRLSHSMTPLIMNVDYALEWMQVKSSQIIYNRGDPNDSVHVVLSGRLRAIHQHKNGSIELIDEFGQDQSVGESGLLFELPRSFTLHAIRDTELVRIPKTLFHALASKYPALTFHIARVIAAQSMPRHQSHMGSFAGMGIELPPFYDEDEEDSDDTTNLGQLAIGNSINPQACMPGNNISSNSSVPASMSPTGYNYNLKTVGIIPVHSDVPVANFAHRLQQSLLGLEQDAVILDSLTMSTVFGHRVFSKVGKLRIQTWLAELEKKHRLLLYVADGNVTSSWTRHCIHNVDCILLVGMGDGNTSIGEFERLVLSMKTTARKELVLLHPERHCPPGTTRSWLKHRIWVQAYHHVQMPLSSLPDNDSNAHMAYRFNHHSSRSRVLLQRITQDIRTKMHASLNALLPPVMAPIRTVHALSLMRNKHYERDYATHAIPHDTVPTPSTYQGNRSDFARLARRLCNRSVGVVMSGGGARGMALIGALRAFEEAGIPIDMVGGTSIGAFVSGLYARNADTVSIFGRAKSFAKDMSQLWRMAIDVTWPTLAYTSGNEFNRAIWKIFKDTLIEDLWLPFFCMTTNITSSQAEVHTAGYLWKFVRASMSLSSFVPPICDSRGHLLMDGGYVDNLPVGVMQKVMRPEIVFALDIAGEDDTSPVHYGDAVSGIRVLLNHLNPFRKYWIPNLSDIQSRLAYCASVPQLEGAKNAQACIYLKIPPADTGVLDFGKFDMLYEKGYIYGKAWVEEWKKDGLMDEWLGTKPVSQLKVRDRRKRHIRYNSI</sequence>
<keyword evidence="17" id="KW-1185">Reference proteome</keyword>
<comment type="catalytic activity">
    <reaction evidence="12">
        <text>a 1-acyl-sn-glycero-3-phosphocholine + H2O = sn-glycerol 3-phosphocholine + a fatty acid + H(+)</text>
        <dbReference type="Rhea" id="RHEA:15177"/>
        <dbReference type="ChEBI" id="CHEBI:15377"/>
        <dbReference type="ChEBI" id="CHEBI:15378"/>
        <dbReference type="ChEBI" id="CHEBI:16870"/>
        <dbReference type="ChEBI" id="CHEBI:28868"/>
        <dbReference type="ChEBI" id="CHEBI:58168"/>
        <dbReference type="EC" id="3.1.1.5"/>
    </reaction>
</comment>
<dbReference type="CDD" id="cd00038">
    <property type="entry name" value="CAP_ED"/>
    <property type="match status" value="1"/>
</dbReference>
<dbReference type="SMART" id="SM00100">
    <property type="entry name" value="cNMP"/>
    <property type="match status" value="1"/>
</dbReference>
<dbReference type="EC" id="3.1.1.5" evidence="3 12"/>
<evidence type="ECO:0000256" key="9">
    <source>
        <dbReference type="ARBA" id="ARBA00023098"/>
    </source>
</evidence>
<dbReference type="GO" id="GO:0046486">
    <property type="term" value="P:glycerolipid metabolic process"/>
    <property type="evidence" value="ECO:0007669"/>
    <property type="project" value="UniProtKB-ARBA"/>
</dbReference>
<dbReference type="InterPro" id="IPR050301">
    <property type="entry name" value="NTE"/>
</dbReference>
<keyword evidence="12" id="KW-0256">Endoplasmic reticulum</keyword>
<dbReference type="InterPro" id="IPR018490">
    <property type="entry name" value="cNMP-bd_dom_sf"/>
</dbReference>
<feature type="short sequence motif" description="GXGXXG" evidence="11">
    <location>
        <begin position="1626"/>
        <end position="1631"/>
    </location>
</feature>
<dbReference type="InterPro" id="IPR056556">
    <property type="entry name" value="NTE1_P-loop_dom"/>
</dbReference>
<keyword evidence="7 11" id="KW-0442">Lipid degradation</keyword>
<dbReference type="Gene3D" id="3.40.1090.10">
    <property type="entry name" value="Cytosolic phospholipase A2 catalytic domain"/>
    <property type="match status" value="1"/>
</dbReference>
<comment type="function">
    <text evidence="12">Intracellular phospholipase B that catalyzes the double deacylation of phosphatidylcholine (PC) to glycerophosphocholine (GroPCho). Plays an important role in membrane lipid homeostasis.</text>
</comment>
<evidence type="ECO:0000259" key="15">
    <source>
        <dbReference type="PROSITE" id="PS51635"/>
    </source>
</evidence>
<evidence type="ECO:0000256" key="7">
    <source>
        <dbReference type="ARBA" id="ARBA00022963"/>
    </source>
</evidence>
<dbReference type="PROSITE" id="PS51635">
    <property type="entry name" value="PNPLA"/>
    <property type="match status" value="1"/>
</dbReference>
<feature type="compositionally biased region" description="Polar residues" evidence="13">
    <location>
        <begin position="393"/>
        <end position="429"/>
    </location>
</feature>
<feature type="compositionally biased region" description="Polar residues" evidence="13">
    <location>
        <begin position="1042"/>
        <end position="1056"/>
    </location>
</feature>
<keyword evidence="6 11" id="KW-0378">Hydrolase</keyword>
<feature type="region of interest" description="Disordered" evidence="13">
    <location>
        <begin position="1029"/>
        <end position="1095"/>
    </location>
</feature>
<feature type="compositionally biased region" description="Low complexity" evidence="13">
    <location>
        <begin position="467"/>
        <end position="482"/>
    </location>
</feature>
<dbReference type="Proteomes" id="UP001150538">
    <property type="component" value="Unassembled WGS sequence"/>
</dbReference>
<feature type="active site" description="Nucleophile" evidence="11">
    <location>
        <position position="1655"/>
    </location>
</feature>
<reference evidence="16" key="1">
    <citation type="submission" date="2022-07" db="EMBL/GenBank/DDBJ databases">
        <title>Phylogenomic reconstructions and comparative analyses of Kickxellomycotina fungi.</title>
        <authorList>
            <person name="Reynolds N.K."/>
            <person name="Stajich J.E."/>
            <person name="Barry K."/>
            <person name="Grigoriev I.V."/>
            <person name="Crous P."/>
            <person name="Smith M.E."/>
        </authorList>
    </citation>
    <scope>NUCLEOTIDE SEQUENCE</scope>
    <source>
        <strain evidence="16">NBRC 100468</strain>
    </source>
</reference>
<feature type="domain" description="Cyclic nucleotide-binding" evidence="14">
    <location>
        <begin position="1158"/>
        <end position="1263"/>
    </location>
</feature>
<protein>
    <recommendedName>
        <fullName evidence="4 12">Lysophospholipase NTE1</fullName>
        <ecNumber evidence="3 12">3.1.1.5</ecNumber>
    </recommendedName>
    <alternativeName>
        <fullName evidence="12">Intracellular phospholipase B</fullName>
    </alternativeName>
</protein>
<feature type="short sequence motif" description="GXSXG" evidence="11">
    <location>
        <begin position="1653"/>
        <end position="1657"/>
    </location>
</feature>
<feature type="active site" description="Proton acceptor" evidence="11">
    <location>
        <position position="1774"/>
    </location>
</feature>
<evidence type="ECO:0000256" key="11">
    <source>
        <dbReference type="PROSITE-ProRule" id="PRU01161"/>
    </source>
</evidence>
<dbReference type="Pfam" id="PF00027">
    <property type="entry name" value="cNMP_binding"/>
    <property type="match status" value="1"/>
</dbReference>
<dbReference type="GO" id="GO:0005789">
    <property type="term" value="C:endoplasmic reticulum membrane"/>
    <property type="evidence" value="ECO:0007669"/>
    <property type="project" value="UniProtKB-SubCell"/>
</dbReference>
<dbReference type="GO" id="GO:0004622">
    <property type="term" value="F:phosphatidylcholine lysophospholipase activity"/>
    <property type="evidence" value="ECO:0007669"/>
    <property type="project" value="UniProtKB-EC"/>
</dbReference>
<dbReference type="InterPro" id="IPR002641">
    <property type="entry name" value="PNPLA_dom"/>
</dbReference>
<dbReference type="Gene3D" id="2.60.120.10">
    <property type="entry name" value="Jelly Rolls"/>
    <property type="match status" value="3"/>
</dbReference>
<accession>A0A9W7ZY17</accession>
<evidence type="ECO:0000256" key="3">
    <source>
        <dbReference type="ARBA" id="ARBA00013274"/>
    </source>
</evidence>
<dbReference type="InterPro" id="IPR016035">
    <property type="entry name" value="Acyl_Trfase/lysoPLipase"/>
</dbReference>
<organism evidence="16 17">
    <name type="scientific">Mycoemilia scoparia</name>
    <dbReference type="NCBI Taxonomy" id="417184"/>
    <lineage>
        <taxon>Eukaryota</taxon>
        <taxon>Fungi</taxon>
        <taxon>Fungi incertae sedis</taxon>
        <taxon>Zoopagomycota</taxon>
        <taxon>Kickxellomycotina</taxon>
        <taxon>Kickxellomycetes</taxon>
        <taxon>Kickxellales</taxon>
        <taxon>Kickxellaceae</taxon>
        <taxon>Mycoemilia</taxon>
    </lineage>
</organism>
<dbReference type="InterPro" id="IPR000595">
    <property type="entry name" value="cNMP-bd_dom"/>
</dbReference>
<evidence type="ECO:0000256" key="5">
    <source>
        <dbReference type="ARBA" id="ARBA00022692"/>
    </source>
</evidence>
<evidence type="ECO:0000256" key="10">
    <source>
        <dbReference type="ARBA" id="ARBA00023136"/>
    </source>
</evidence>
<feature type="domain" description="PNPLA" evidence="15">
    <location>
        <begin position="1622"/>
        <end position="1787"/>
    </location>
</feature>
<feature type="short sequence motif" description="DGA/G" evidence="11">
    <location>
        <begin position="1774"/>
        <end position="1776"/>
    </location>
</feature>
<feature type="compositionally biased region" description="Polar residues" evidence="13">
    <location>
        <begin position="510"/>
        <end position="531"/>
    </location>
</feature>
<feature type="region of interest" description="Disordered" evidence="13">
    <location>
        <begin position="670"/>
        <end position="716"/>
    </location>
</feature>
<name>A0A9W7ZY17_9FUNG</name>
<keyword evidence="8" id="KW-1133">Transmembrane helix</keyword>
<feature type="compositionally biased region" description="Polar residues" evidence="13">
    <location>
        <begin position="438"/>
        <end position="456"/>
    </location>
</feature>
<keyword evidence="5" id="KW-0812">Transmembrane</keyword>
<keyword evidence="10" id="KW-0472">Membrane</keyword>
<dbReference type="OrthoDB" id="421051at2759"/>
<evidence type="ECO:0000256" key="6">
    <source>
        <dbReference type="ARBA" id="ARBA00022801"/>
    </source>
</evidence>
<feature type="compositionally biased region" description="Polar residues" evidence="13">
    <location>
        <begin position="741"/>
        <end position="754"/>
    </location>
</feature>
<evidence type="ECO:0000313" key="17">
    <source>
        <dbReference type="Proteomes" id="UP001150538"/>
    </source>
</evidence>
<evidence type="ECO:0000256" key="8">
    <source>
        <dbReference type="ARBA" id="ARBA00022989"/>
    </source>
</evidence>